<dbReference type="Pfam" id="PF03466">
    <property type="entry name" value="LysR_substrate"/>
    <property type="match status" value="1"/>
</dbReference>
<proteinExistence type="inferred from homology"/>
<dbReference type="PRINTS" id="PR00039">
    <property type="entry name" value="HTHLYSR"/>
</dbReference>
<organism evidence="5 6">
    <name type="scientific">Raoultella planticola</name>
    <name type="common">Klebsiella planticola</name>
    <dbReference type="NCBI Taxonomy" id="575"/>
    <lineage>
        <taxon>Bacteria</taxon>
        <taxon>Pseudomonadati</taxon>
        <taxon>Pseudomonadota</taxon>
        <taxon>Gammaproteobacteria</taxon>
        <taxon>Enterobacterales</taxon>
        <taxon>Enterobacteriaceae</taxon>
        <taxon>Klebsiella/Raoultella group</taxon>
        <taxon>Raoultella</taxon>
    </lineage>
</organism>
<dbReference type="InterPro" id="IPR036388">
    <property type="entry name" value="WH-like_DNA-bd_sf"/>
</dbReference>
<dbReference type="AlphaFoldDB" id="A0A2X2EGY4"/>
<dbReference type="RefSeq" id="WP_032686585.1">
    <property type="nucleotide sequence ID" value="NZ_CABGNG010000002.1"/>
</dbReference>
<evidence type="ECO:0000313" key="6">
    <source>
        <dbReference type="Proteomes" id="UP000288843"/>
    </source>
</evidence>
<keyword evidence="3" id="KW-0238">DNA-binding</keyword>
<sequence>MLLRHLTCFLAVAEHRSFTRAASALHVSQPALSQQIRQLEEMLGVLLFDRSGRQIRLTDSGEVWLTYARRVLQELEEGKRALLEVEDLQRGTLRVAMTPTFTTYFMGPLVAAFYQRYPNITLTMREMAQERMEALLLNDELDAGIAFADSGSRDIVAAPLFSETLALVVGRHHPLAGQRRMTLEALNQQSLILLSEEFATRGQIDSCCRQHGIQPTVRMEANSISAVLTVIQHTQLGTLLPAAIVRGRDDLVAVALTPVLLERTACLLQHKEAWQSAATRAFRAMAFQIAGELSGGETS</sequence>
<dbReference type="Gene3D" id="3.40.190.290">
    <property type="match status" value="1"/>
</dbReference>
<dbReference type="Gene3D" id="1.10.10.10">
    <property type="entry name" value="Winged helix-like DNA-binding domain superfamily/Winged helix DNA-binding domain"/>
    <property type="match status" value="1"/>
</dbReference>
<dbReference type="InterPro" id="IPR036390">
    <property type="entry name" value="WH_DNA-bd_sf"/>
</dbReference>
<dbReference type="NCBIfam" id="NF008416">
    <property type="entry name" value="PRK11242.1"/>
    <property type="match status" value="1"/>
</dbReference>
<dbReference type="InterPro" id="IPR050950">
    <property type="entry name" value="HTH-type_LysR_regulators"/>
</dbReference>
<comment type="similarity">
    <text evidence="1">Belongs to the LysR transcriptional regulatory family.</text>
</comment>
<evidence type="ECO:0000256" key="2">
    <source>
        <dbReference type="ARBA" id="ARBA00023015"/>
    </source>
</evidence>
<evidence type="ECO:0000313" key="5">
    <source>
        <dbReference type="EMBL" id="RWT22832.1"/>
    </source>
</evidence>
<reference evidence="5 6" key="1">
    <citation type="submission" date="2018-06" db="EMBL/GenBank/DDBJ databases">
        <title>Carbapenemase-producing Enterobacteriaceae present in wastewater treatment plant effluent and nearby surface waters in the US.</title>
        <authorList>
            <person name="Mathys D.A."/>
            <person name="Mollenkopf D.F."/>
            <person name="Feicht S.M."/>
            <person name="Adams R.J."/>
            <person name="Albers A.L."/>
            <person name="Stuever D.M."/>
            <person name="Daniels J.B."/>
            <person name="Wittum T.E."/>
        </authorList>
    </citation>
    <scope>NUCLEOTIDE SEQUENCE [LARGE SCALE GENOMIC DNA]</scope>
    <source>
        <strain evidence="5 6">GEO_47_Down_B</strain>
    </source>
</reference>
<dbReference type="PANTHER" id="PTHR30419:SF8">
    <property type="entry name" value="NITROGEN ASSIMILATION TRANSCRIPTIONAL ACTIVATOR-RELATED"/>
    <property type="match status" value="1"/>
</dbReference>
<dbReference type="Proteomes" id="UP000288843">
    <property type="component" value="Unassembled WGS sequence"/>
</dbReference>
<dbReference type="SUPFAM" id="SSF46785">
    <property type="entry name" value="Winged helix' DNA-binding domain"/>
    <property type="match status" value="1"/>
</dbReference>
<accession>A0A2X2EGY4</accession>
<dbReference type="SUPFAM" id="SSF53850">
    <property type="entry name" value="Periplasmic binding protein-like II"/>
    <property type="match status" value="1"/>
</dbReference>
<protein>
    <submittedName>
        <fullName evidence="5">Transcriptional regulator CynR</fullName>
    </submittedName>
</protein>
<evidence type="ECO:0000256" key="3">
    <source>
        <dbReference type="ARBA" id="ARBA00023125"/>
    </source>
</evidence>
<gene>
    <name evidence="5" type="ORF">DN603_11500</name>
</gene>
<comment type="caution">
    <text evidence="5">The sequence shown here is derived from an EMBL/GenBank/DDBJ whole genome shotgun (WGS) entry which is preliminary data.</text>
</comment>
<dbReference type="GO" id="GO:0003677">
    <property type="term" value="F:DNA binding"/>
    <property type="evidence" value="ECO:0007669"/>
    <property type="project" value="UniProtKB-KW"/>
</dbReference>
<dbReference type="Pfam" id="PF00126">
    <property type="entry name" value="HTH_1"/>
    <property type="match status" value="1"/>
</dbReference>
<keyword evidence="2" id="KW-0805">Transcription regulation</keyword>
<keyword evidence="4" id="KW-0804">Transcription</keyword>
<evidence type="ECO:0000256" key="4">
    <source>
        <dbReference type="ARBA" id="ARBA00023163"/>
    </source>
</evidence>
<evidence type="ECO:0000256" key="1">
    <source>
        <dbReference type="ARBA" id="ARBA00009437"/>
    </source>
</evidence>
<dbReference type="GO" id="GO:0003700">
    <property type="term" value="F:DNA-binding transcription factor activity"/>
    <property type="evidence" value="ECO:0007669"/>
    <property type="project" value="InterPro"/>
</dbReference>
<dbReference type="FunFam" id="1.10.10.10:FF:000001">
    <property type="entry name" value="LysR family transcriptional regulator"/>
    <property type="match status" value="1"/>
</dbReference>
<dbReference type="EMBL" id="QKOX01000010">
    <property type="protein sequence ID" value="RWT22832.1"/>
    <property type="molecule type" value="Genomic_DNA"/>
</dbReference>
<dbReference type="InterPro" id="IPR005119">
    <property type="entry name" value="LysR_subst-bd"/>
</dbReference>
<dbReference type="PANTHER" id="PTHR30419">
    <property type="entry name" value="HTH-TYPE TRANSCRIPTIONAL REGULATOR YBHD"/>
    <property type="match status" value="1"/>
</dbReference>
<dbReference type="PROSITE" id="PS50931">
    <property type="entry name" value="HTH_LYSR"/>
    <property type="match status" value="1"/>
</dbReference>
<dbReference type="GO" id="GO:0005829">
    <property type="term" value="C:cytosol"/>
    <property type="evidence" value="ECO:0007669"/>
    <property type="project" value="TreeGrafter"/>
</dbReference>
<name>A0A2X2EGY4_RAOPL</name>
<dbReference type="InterPro" id="IPR000847">
    <property type="entry name" value="LysR_HTH_N"/>
</dbReference>